<dbReference type="Proteomes" id="UP001060085">
    <property type="component" value="Linkage Group LG06"/>
</dbReference>
<keyword evidence="2" id="KW-1185">Reference proteome</keyword>
<organism evidence="1 2">
    <name type="scientific">Catharanthus roseus</name>
    <name type="common">Madagascar periwinkle</name>
    <name type="synonym">Vinca rosea</name>
    <dbReference type="NCBI Taxonomy" id="4058"/>
    <lineage>
        <taxon>Eukaryota</taxon>
        <taxon>Viridiplantae</taxon>
        <taxon>Streptophyta</taxon>
        <taxon>Embryophyta</taxon>
        <taxon>Tracheophyta</taxon>
        <taxon>Spermatophyta</taxon>
        <taxon>Magnoliopsida</taxon>
        <taxon>eudicotyledons</taxon>
        <taxon>Gunneridae</taxon>
        <taxon>Pentapetalae</taxon>
        <taxon>asterids</taxon>
        <taxon>lamiids</taxon>
        <taxon>Gentianales</taxon>
        <taxon>Apocynaceae</taxon>
        <taxon>Rauvolfioideae</taxon>
        <taxon>Vinceae</taxon>
        <taxon>Catharanthinae</taxon>
        <taxon>Catharanthus</taxon>
    </lineage>
</organism>
<proteinExistence type="predicted"/>
<evidence type="ECO:0000313" key="2">
    <source>
        <dbReference type="Proteomes" id="UP001060085"/>
    </source>
</evidence>
<accession>A0ACC0ADS8</accession>
<gene>
    <name evidence="1" type="ORF">M9H77_26936</name>
</gene>
<dbReference type="EMBL" id="CM044706">
    <property type="protein sequence ID" value="KAI5658143.1"/>
    <property type="molecule type" value="Genomic_DNA"/>
</dbReference>
<comment type="caution">
    <text evidence="1">The sequence shown here is derived from an EMBL/GenBank/DDBJ whole genome shotgun (WGS) entry which is preliminary data.</text>
</comment>
<sequence length="190" mass="21557">MLENVLVLKSYTILIRMNINLAYMCVRQRIALSYEGLLRWRGRFRLGRVDPLEEGRSTVEGVAQSVYVDTASCYTVGRFALWRARRGLKLSLCLVGIDYEMPEFDSDDLVVGSGPCPSNSTVALCVSLHSVVEAVLMCLDLLRLPSCVRNPYVEITKTHTCRLTECSHSRFPYHVFSSDELRIDRGMISR</sequence>
<protein>
    <submittedName>
        <fullName evidence="1">Uncharacterized protein</fullName>
    </submittedName>
</protein>
<evidence type="ECO:0000313" key="1">
    <source>
        <dbReference type="EMBL" id="KAI5658143.1"/>
    </source>
</evidence>
<name>A0ACC0ADS8_CATRO</name>
<reference evidence="2" key="1">
    <citation type="journal article" date="2023" name="Nat. Plants">
        <title>Single-cell RNA sequencing provides a high-resolution roadmap for understanding the multicellular compartmentation of specialized metabolism.</title>
        <authorList>
            <person name="Sun S."/>
            <person name="Shen X."/>
            <person name="Li Y."/>
            <person name="Li Y."/>
            <person name="Wang S."/>
            <person name="Li R."/>
            <person name="Zhang H."/>
            <person name="Shen G."/>
            <person name="Guo B."/>
            <person name="Wei J."/>
            <person name="Xu J."/>
            <person name="St-Pierre B."/>
            <person name="Chen S."/>
            <person name="Sun C."/>
        </authorList>
    </citation>
    <scope>NUCLEOTIDE SEQUENCE [LARGE SCALE GENOMIC DNA]</scope>
</reference>